<evidence type="ECO:0000256" key="2">
    <source>
        <dbReference type="ARBA" id="ARBA00022448"/>
    </source>
</evidence>
<dbReference type="InterPro" id="IPR000515">
    <property type="entry name" value="MetI-like"/>
</dbReference>
<keyword evidence="10" id="KW-1185">Reference proteome</keyword>
<protein>
    <submittedName>
        <fullName evidence="9">Sugar ABC transporter permease</fullName>
    </submittedName>
</protein>
<feature type="domain" description="ABC transmembrane type-1" evidence="8">
    <location>
        <begin position="83"/>
        <end position="298"/>
    </location>
</feature>
<dbReference type="InterPro" id="IPR051393">
    <property type="entry name" value="ABC_transporter_permease"/>
</dbReference>
<keyword evidence="3" id="KW-1003">Cell membrane</keyword>
<evidence type="ECO:0000256" key="3">
    <source>
        <dbReference type="ARBA" id="ARBA00022475"/>
    </source>
</evidence>
<dbReference type="AlphaFoldDB" id="A0A9X1WAF4"/>
<evidence type="ECO:0000313" key="9">
    <source>
        <dbReference type="EMBL" id="MCJ2375785.1"/>
    </source>
</evidence>
<dbReference type="CDD" id="cd06261">
    <property type="entry name" value="TM_PBP2"/>
    <property type="match status" value="1"/>
</dbReference>
<dbReference type="GO" id="GO:0005886">
    <property type="term" value="C:plasma membrane"/>
    <property type="evidence" value="ECO:0007669"/>
    <property type="project" value="UniProtKB-SubCell"/>
</dbReference>
<evidence type="ECO:0000256" key="1">
    <source>
        <dbReference type="ARBA" id="ARBA00004651"/>
    </source>
</evidence>
<feature type="transmembrane region" description="Helical" evidence="7">
    <location>
        <begin position="87"/>
        <end position="109"/>
    </location>
</feature>
<comment type="caution">
    <text evidence="9">The sequence shown here is derived from an EMBL/GenBank/DDBJ whole genome shotgun (WGS) entry which is preliminary data.</text>
</comment>
<feature type="transmembrane region" description="Helical" evidence="7">
    <location>
        <begin position="217"/>
        <end position="238"/>
    </location>
</feature>
<accession>A0A9X1WAF4</accession>
<proteinExistence type="inferred from homology"/>
<evidence type="ECO:0000313" key="10">
    <source>
        <dbReference type="Proteomes" id="UP001139488"/>
    </source>
</evidence>
<dbReference type="Gene3D" id="1.10.3720.10">
    <property type="entry name" value="MetI-like"/>
    <property type="match status" value="1"/>
</dbReference>
<feature type="transmembrane region" description="Helical" evidence="7">
    <location>
        <begin position="25"/>
        <end position="47"/>
    </location>
</feature>
<dbReference type="PROSITE" id="PS50928">
    <property type="entry name" value="ABC_TM1"/>
    <property type="match status" value="1"/>
</dbReference>
<organism evidence="9 10">
    <name type="scientific">Vibrio gelatinilyticus</name>
    <dbReference type="NCBI Taxonomy" id="2893468"/>
    <lineage>
        <taxon>Bacteria</taxon>
        <taxon>Pseudomonadati</taxon>
        <taxon>Pseudomonadota</taxon>
        <taxon>Gammaproteobacteria</taxon>
        <taxon>Vibrionales</taxon>
        <taxon>Vibrionaceae</taxon>
        <taxon>Vibrio</taxon>
    </lineage>
</organism>
<dbReference type="GO" id="GO:0055085">
    <property type="term" value="P:transmembrane transport"/>
    <property type="evidence" value="ECO:0007669"/>
    <property type="project" value="InterPro"/>
</dbReference>
<keyword evidence="5 7" id="KW-1133">Transmembrane helix</keyword>
<keyword evidence="6 7" id="KW-0472">Membrane</keyword>
<dbReference type="PANTHER" id="PTHR30193">
    <property type="entry name" value="ABC TRANSPORTER PERMEASE PROTEIN"/>
    <property type="match status" value="1"/>
</dbReference>
<reference evidence="9" key="1">
    <citation type="submission" date="2021-11" db="EMBL/GenBank/DDBJ databases">
        <title>Vibrio ZSDE26 sp. nov. and Vibrio ZSDZ34 sp. nov., isolated from coastal seawater in Qingdao.</title>
        <authorList>
            <person name="Zhang P."/>
        </authorList>
    </citation>
    <scope>NUCLEOTIDE SEQUENCE</scope>
    <source>
        <strain evidence="9">ZSDZ34</strain>
    </source>
</reference>
<evidence type="ECO:0000256" key="5">
    <source>
        <dbReference type="ARBA" id="ARBA00022989"/>
    </source>
</evidence>
<dbReference type="RefSeq" id="WP_244355160.1">
    <property type="nucleotide sequence ID" value="NZ_JAJNNZ010000002.1"/>
</dbReference>
<evidence type="ECO:0000256" key="4">
    <source>
        <dbReference type="ARBA" id="ARBA00022692"/>
    </source>
</evidence>
<keyword evidence="2 7" id="KW-0813">Transport</keyword>
<sequence length="305" mass="34495">MSELVKTIQPESTSNKNSFQRFYDINGWGFVLPAVTLVALFMIYPILNSLWISMHSGRGVIMEFVGFGNITRLFNDPVFLKALSNTFIFLIIQVPIMILLSLALSSCLNSPNLKFRSLFRLAIFLPCVTSLVAYSILFKSMFAYEGIVNSFLMWTGIVSDPIPWMADPFWAKVTIILAITWRWTGYNMIFFLSAMQNIDKSIYEAARIEGVSPIKQFFFITVPLLKPVILFTTVMSTIGTLQLFDEVMNITAGGPANETLTLSMYIYDLSFKFVPNFGYAATVSYVIVFFAATLAMLQFKIARDK</sequence>
<evidence type="ECO:0000256" key="7">
    <source>
        <dbReference type="RuleBase" id="RU363032"/>
    </source>
</evidence>
<keyword evidence="4 7" id="KW-0812">Transmembrane</keyword>
<name>A0A9X1WAF4_9VIBR</name>
<dbReference type="Proteomes" id="UP001139488">
    <property type="component" value="Unassembled WGS sequence"/>
</dbReference>
<feature type="transmembrane region" description="Helical" evidence="7">
    <location>
        <begin position="277"/>
        <end position="297"/>
    </location>
</feature>
<evidence type="ECO:0000256" key="6">
    <source>
        <dbReference type="ARBA" id="ARBA00023136"/>
    </source>
</evidence>
<comment type="similarity">
    <text evidence="7">Belongs to the binding-protein-dependent transport system permease family.</text>
</comment>
<dbReference type="PANTHER" id="PTHR30193:SF37">
    <property type="entry name" value="INNER MEMBRANE ABC TRANSPORTER PERMEASE PROTEIN YCJO"/>
    <property type="match status" value="1"/>
</dbReference>
<dbReference type="SUPFAM" id="SSF161098">
    <property type="entry name" value="MetI-like"/>
    <property type="match status" value="1"/>
</dbReference>
<dbReference type="InterPro" id="IPR035906">
    <property type="entry name" value="MetI-like_sf"/>
</dbReference>
<comment type="subcellular location">
    <subcellularLocation>
        <location evidence="1 7">Cell membrane</location>
        <topology evidence="1 7">Multi-pass membrane protein</topology>
    </subcellularLocation>
</comment>
<feature type="transmembrane region" description="Helical" evidence="7">
    <location>
        <begin position="121"/>
        <end position="144"/>
    </location>
</feature>
<gene>
    <name evidence="9" type="ORF">LNL84_02955</name>
</gene>
<dbReference type="Pfam" id="PF00528">
    <property type="entry name" value="BPD_transp_1"/>
    <property type="match status" value="1"/>
</dbReference>
<evidence type="ECO:0000259" key="8">
    <source>
        <dbReference type="PROSITE" id="PS50928"/>
    </source>
</evidence>
<feature type="transmembrane region" description="Helical" evidence="7">
    <location>
        <begin position="169"/>
        <end position="192"/>
    </location>
</feature>
<dbReference type="EMBL" id="JAJNNZ010000002">
    <property type="protein sequence ID" value="MCJ2375785.1"/>
    <property type="molecule type" value="Genomic_DNA"/>
</dbReference>